<dbReference type="KEGG" id="bvu:BVU_2449"/>
<dbReference type="PaxDb" id="435590-BVU_2449"/>
<dbReference type="Pfam" id="PF00196">
    <property type="entry name" value="GerE"/>
    <property type="match status" value="1"/>
</dbReference>
<reference evidence="2 3" key="1">
    <citation type="journal article" date="2007" name="PLoS Biol.">
        <title>Evolution of symbiotic bacteria in the distal human intestine.</title>
        <authorList>
            <person name="Xu J."/>
            <person name="Mahowald M.A."/>
            <person name="Ley R.E."/>
            <person name="Lozupone C.A."/>
            <person name="Hamady M."/>
            <person name="Martens E.C."/>
            <person name="Henrissat B."/>
            <person name="Coutinho P.M."/>
            <person name="Minx P."/>
            <person name="Latreille P."/>
            <person name="Cordum H."/>
            <person name="Van Brunt A."/>
            <person name="Kim K."/>
            <person name="Fulton R.S."/>
            <person name="Fulton L.A."/>
            <person name="Clifton S.W."/>
            <person name="Wilson R.K."/>
            <person name="Knight R.D."/>
            <person name="Gordon J.I."/>
        </authorList>
    </citation>
    <scope>NUCLEOTIDE SEQUENCE [LARGE SCALE GENOMIC DNA]</scope>
    <source>
        <strain evidence="3">ATCC 8482 / DSM 1447 / JCM 5826 / CCUG 4940 / NBRC 14291 / NCTC 11154</strain>
    </source>
</reference>
<proteinExistence type="predicted"/>
<dbReference type="STRING" id="435590.BVU_2449"/>
<evidence type="ECO:0000313" key="2">
    <source>
        <dbReference type="EMBL" id="ABR40107.1"/>
    </source>
</evidence>
<feature type="domain" description="HTH luxR-type" evidence="1">
    <location>
        <begin position="3"/>
        <end position="40"/>
    </location>
</feature>
<protein>
    <submittedName>
        <fullName evidence="2">RNA polymerase ECF-type sigma factor</fullName>
    </submittedName>
</protein>
<evidence type="ECO:0000259" key="1">
    <source>
        <dbReference type="Pfam" id="PF00196"/>
    </source>
</evidence>
<dbReference type="Proteomes" id="UP000002861">
    <property type="component" value="Chromosome"/>
</dbReference>
<dbReference type="SUPFAM" id="SSF46894">
    <property type="entry name" value="C-terminal effector domain of the bipartite response regulators"/>
    <property type="match status" value="1"/>
</dbReference>
<dbReference type="InterPro" id="IPR016032">
    <property type="entry name" value="Sig_transdc_resp-reg_C-effctor"/>
</dbReference>
<dbReference type="AlphaFoldDB" id="A6L343"/>
<name>A6L343_PHOV8</name>
<dbReference type="Gene3D" id="1.10.10.10">
    <property type="entry name" value="Winged helix-like DNA-binding domain superfamily/Winged helix DNA-binding domain"/>
    <property type="match status" value="1"/>
</dbReference>
<dbReference type="HOGENOM" id="CLU_3040743_0_0_10"/>
<accession>A6L343</accession>
<evidence type="ECO:0000313" key="3">
    <source>
        <dbReference type="Proteomes" id="UP000002861"/>
    </source>
</evidence>
<dbReference type="InterPro" id="IPR000792">
    <property type="entry name" value="Tscrpt_reg_LuxR_C"/>
</dbReference>
<organism evidence="2 3">
    <name type="scientific">Phocaeicola vulgatus (strain ATCC 8482 / DSM 1447 / JCM 5826 / CCUG 4940 / NBRC 14291 / NCTC 11154)</name>
    <name type="common">Bacteroides vulgatus</name>
    <dbReference type="NCBI Taxonomy" id="435590"/>
    <lineage>
        <taxon>Bacteria</taxon>
        <taxon>Pseudomonadati</taxon>
        <taxon>Bacteroidota</taxon>
        <taxon>Bacteroidia</taxon>
        <taxon>Bacteroidales</taxon>
        <taxon>Bacteroidaceae</taxon>
        <taxon>Phocaeicola</taxon>
    </lineage>
</organism>
<dbReference type="EMBL" id="CP000139">
    <property type="protein sequence ID" value="ABR40107.1"/>
    <property type="molecule type" value="Genomic_DNA"/>
</dbReference>
<dbReference type="GO" id="GO:0003677">
    <property type="term" value="F:DNA binding"/>
    <property type="evidence" value="ECO:0007669"/>
    <property type="project" value="InterPro"/>
</dbReference>
<gene>
    <name evidence="2" type="ordered locus">BVU_2449</name>
</gene>
<dbReference type="GO" id="GO:0006355">
    <property type="term" value="P:regulation of DNA-templated transcription"/>
    <property type="evidence" value="ECO:0007669"/>
    <property type="project" value="InterPro"/>
</dbReference>
<dbReference type="InterPro" id="IPR036388">
    <property type="entry name" value="WH-like_DNA-bd_sf"/>
</dbReference>
<sequence length="54" mass="6456">MKAIMQLSLEGKKNAEIADRLNISTETVHTLKKIAYKKLRENLKDYYYFLLFFI</sequence>